<proteinExistence type="predicted"/>
<dbReference type="PANTHER" id="PTHR35936:SF17">
    <property type="entry name" value="ARGININE-BINDING EXTRACELLULAR PROTEIN ARTP"/>
    <property type="match status" value="1"/>
</dbReference>
<dbReference type="PANTHER" id="PTHR35936">
    <property type="entry name" value="MEMBRANE-BOUND LYTIC MUREIN TRANSGLYCOSYLASE F"/>
    <property type="match status" value="1"/>
</dbReference>
<evidence type="ECO:0000256" key="1">
    <source>
        <dbReference type="ARBA" id="ARBA00022729"/>
    </source>
</evidence>
<feature type="chain" id="PRO_5039926397" evidence="2">
    <location>
        <begin position="25"/>
        <end position="290"/>
    </location>
</feature>
<dbReference type="InterPro" id="IPR001638">
    <property type="entry name" value="Solute-binding_3/MltF_N"/>
</dbReference>
<dbReference type="Gene3D" id="3.40.190.10">
    <property type="entry name" value="Periplasmic binding protein-like II"/>
    <property type="match status" value="2"/>
</dbReference>
<keyword evidence="5" id="KW-1185">Reference proteome</keyword>
<feature type="domain" description="Solute-binding protein family 3/N-terminal" evidence="3">
    <location>
        <begin position="34"/>
        <end position="271"/>
    </location>
</feature>
<reference evidence="4" key="1">
    <citation type="submission" date="2021-04" db="EMBL/GenBank/DDBJ databases">
        <title>Phylogenetic analysis of Acidobacteriaceae.</title>
        <authorList>
            <person name="Qiu L."/>
            <person name="Zhang Q."/>
        </authorList>
    </citation>
    <scope>NUCLEOTIDE SEQUENCE</scope>
    <source>
        <strain evidence="4">DSM 25168</strain>
    </source>
</reference>
<evidence type="ECO:0000259" key="3">
    <source>
        <dbReference type="SMART" id="SM00062"/>
    </source>
</evidence>
<dbReference type="EMBL" id="CP093313">
    <property type="protein sequence ID" value="UWZ86678.1"/>
    <property type="molecule type" value="Genomic_DNA"/>
</dbReference>
<protein>
    <submittedName>
        <fullName evidence="4">Substrate-binding domain-containing protein</fullName>
    </submittedName>
</protein>
<dbReference type="AlphaFoldDB" id="A0A9J7BYY0"/>
<dbReference type="KEGG" id="orp:MOP44_12200"/>
<name>A0A9J7BYY0_9BACT</name>
<evidence type="ECO:0000313" key="4">
    <source>
        <dbReference type="EMBL" id="UWZ86678.1"/>
    </source>
</evidence>
<dbReference type="Proteomes" id="UP001059380">
    <property type="component" value="Chromosome"/>
</dbReference>
<organism evidence="4 5">
    <name type="scientific">Occallatibacter riparius</name>
    <dbReference type="NCBI Taxonomy" id="1002689"/>
    <lineage>
        <taxon>Bacteria</taxon>
        <taxon>Pseudomonadati</taxon>
        <taxon>Acidobacteriota</taxon>
        <taxon>Terriglobia</taxon>
        <taxon>Terriglobales</taxon>
        <taxon>Acidobacteriaceae</taxon>
        <taxon>Occallatibacter</taxon>
    </lineage>
</organism>
<evidence type="ECO:0000256" key="2">
    <source>
        <dbReference type="SAM" id="SignalP"/>
    </source>
</evidence>
<dbReference type="Pfam" id="PF00497">
    <property type="entry name" value="SBP_bac_3"/>
    <property type="match status" value="1"/>
</dbReference>
<sequence length="290" mass="32260">MSSVSRFLLMACIAAAFCGPAAFGQTSTPNLPKVLRVCADPNNLPYSNDQKQGFENQIADLIAKDFGMQVEYFWFRQGEKFFRRTLNSSVCDIVMGVPTGFDEAATTKPYYRSTYVFITRRDSHLDIASLDDPRLHTLKIGVHILGDANDNTPPVNALIHRGIVKNLVGYSIFGNLNEKDPSADVIRALQDGKVDVAIVWGPLGGYFSRNSSVPLEITPITADSKQPDMPFQFDIGIGVRERDTGWRDLLDRELDRRRAEISAILQNYGIPQAERSTQSASAREQTGRPE</sequence>
<dbReference type="InterPro" id="IPR022448">
    <property type="entry name" value="Quinoprotein_dehydrogenase"/>
</dbReference>
<dbReference type="SUPFAM" id="SSF53850">
    <property type="entry name" value="Periplasmic binding protein-like II"/>
    <property type="match status" value="1"/>
</dbReference>
<dbReference type="SMART" id="SM00062">
    <property type="entry name" value="PBPb"/>
    <property type="match status" value="1"/>
</dbReference>
<dbReference type="RefSeq" id="WP_260796315.1">
    <property type="nucleotide sequence ID" value="NZ_CP093313.1"/>
</dbReference>
<accession>A0A9J7BYY0</accession>
<dbReference type="NCBIfam" id="TIGR03871">
    <property type="entry name" value="ABC_peri_MoxJ_2"/>
    <property type="match status" value="1"/>
</dbReference>
<keyword evidence="1 2" id="KW-0732">Signal</keyword>
<gene>
    <name evidence="4" type="ORF">MOP44_12200</name>
</gene>
<evidence type="ECO:0000313" key="5">
    <source>
        <dbReference type="Proteomes" id="UP001059380"/>
    </source>
</evidence>
<feature type="signal peptide" evidence="2">
    <location>
        <begin position="1"/>
        <end position="24"/>
    </location>
</feature>